<protein>
    <recommendedName>
        <fullName evidence="13">O-fucosyltransferase family protein</fullName>
    </recommendedName>
</protein>
<evidence type="ECO:0000313" key="15">
    <source>
        <dbReference type="Proteomes" id="UP000694930"/>
    </source>
</evidence>
<dbReference type="InterPro" id="IPR024709">
    <property type="entry name" value="FucosylTrfase_pln"/>
</dbReference>
<evidence type="ECO:0000256" key="6">
    <source>
        <dbReference type="ARBA" id="ARBA00022692"/>
    </source>
</evidence>
<keyword evidence="5" id="KW-0808">Transferase</keyword>
<dbReference type="Proteomes" id="UP000694930">
    <property type="component" value="Chromosome 1"/>
</dbReference>
<evidence type="ECO:0000256" key="14">
    <source>
        <dbReference type="SAM" id="Phobius"/>
    </source>
</evidence>
<keyword evidence="7" id="KW-0735">Signal-anchor</keyword>
<dbReference type="PANTHER" id="PTHR31741">
    <property type="entry name" value="OS02G0726500 PROTEIN-RELATED"/>
    <property type="match status" value="1"/>
</dbReference>
<dbReference type="PIRSF" id="PIRSF009360">
    <property type="entry name" value="UCP009360"/>
    <property type="match status" value="1"/>
</dbReference>
<evidence type="ECO:0000256" key="9">
    <source>
        <dbReference type="ARBA" id="ARBA00023136"/>
    </source>
</evidence>
<keyword evidence="4" id="KW-0328">Glycosyltransferase</keyword>
<comment type="subcellular location">
    <subcellularLocation>
        <location evidence="1">Membrane</location>
        <topology evidence="1">Single-pass type II membrane protein</topology>
    </subcellularLocation>
</comment>
<reference evidence="15" key="1">
    <citation type="journal article" date="2014" name="Nat. Genet.">
        <title>The genome of the stress-tolerant wild tomato species Solanum pennellii.</title>
        <authorList>
            <person name="Bolger A."/>
            <person name="Scossa F."/>
            <person name="Bolger M.E."/>
            <person name="Lanz C."/>
            <person name="Maumus F."/>
            <person name="Tohge T."/>
            <person name="Quesneville H."/>
            <person name="Alseekh S."/>
            <person name="Sorensen I."/>
            <person name="Lichtenstein G."/>
            <person name="Fich E.A."/>
            <person name="Conte M."/>
            <person name="Keller H."/>
            <person name="Schneeberger K."/>
            <person name="Schwacke R."/>
            <person name="Ofner I."/>
            <person name="Vrebalov J."/>
            <person name="Xu Y."/>
            <person name="Osorio S."/>
            <person name="Aflitos S.A."/>
            <person name="Schijlen E."/>
            <person name="Jimenez-Gomez J.M."/>
            <person name="Ryngajllo M."/>
            <person name="Kimura S."/>
            <person name="Kumar R."/>
            <person name="Koenig D."/>
            <person name="Headland L.R."/>
            <person name="Maloof J.N."/>
            <person name="Sinha N."/>
            <person name="van Ham R.C."/>
            <person name="Lankhorst R.K."/>
            <person name="Mao L."/>
            <person name="Vogel A."/>
            <person name="Arsova B."/>
            <person name="Panstruga R."/>
            <person name="Fei Z."/>
            <person name="Rose J.K."/>
            <person name="Zamir D."/>
            <person name="Carrari F."/>
            <person name="Giovannoni J.J."/>
            <person name="Weigel D."/>
            <person name="Usadel B."/>
            <person name="Fernie A.R."/>
        </authorList>
    </citation>
    <scope>NUCLEOTIDE SEQUENCE [LARGE SCALE GENOMIC DNA]</scope>
    <source>
        <strain evidence="15">cv. LA0716</strain>
    </source>
</reference>
<evidence type="ECO:0000256" key="12">
    <source>
        <dbReference type="ARBA" id="ARBA00023277"/>
    </source>
</evidence>
<accession>A0ABM1G1L1</accession>
<dbReference type="RefSeq" id="XP_015064655.1">
    <property type="nucleotide sequence ID" value="XM_015209169.2"/>
</dbReference>
<dbReference type="PANTHER" id="PTHR31741:SF76">
    <property type="entry name" value="O-FUCOSYLTRANSFERASE FAMILY PROTEIN"/>
    <property type="match status" value="1"/>
</dbReference>
<dbReference type="InterPro" id="IPR019378">
    <property type="entry name" value="GDP-Fuc_O-FucTrfase"/>
</dbReference>
<evidence type="ECO:0000256" key="4">
    <source>
        <dbReference type="ARBA" id="ARBA00022676"/>
    </source>
</evidence>
<evidence type="ECO:0000256" key="5">
    <source>
        <dbReference type="ARBA" id="ARBA00022679"/>
    </source>
</evidence>
<evidence type="ECO:0000256" key="7">
    <source>
        <dbReference type="ARBA" id="ARBA00022968"/>
    </source>
</evidence>
<keyword evidence="10" id="KW-0325">Glycoprotein</keyword>
<keyword evidence="12" id="KW-0119">Carbohydrate metabolism</keyword>
<evidence type="ECO:0000256" key="3">
    <source>
        <dbReference type="ARBA" id="ARBA00007737"/>
    </source>
</evidence>
<evidence type="ECO:0000256" key="13">
    <source>
        <dbReference type="ARBA" id="ARBA00030350"/>
    </source>
</evidence>
<evidence type="ECO:0000256" key="11">
    <source>
        <dbReference type="ARBA" id="ARBA00023253"/>
    </source>
</evidence>
<name>A0ABM1G1L1_SOLPN</name>
<keyword evidence="6 14" id="KW-0812">Transmembrane</keyword>
<dbReference type="CDD" id="cd11299">
    <property type="entry name" value="O-FucT_plant"/>
    <property type="match status" value="1"/>
</dbReference>
<evidence type="ECO:0000256" key="2">
    <source>
        <dbReference type="ARBA" id="ARBA00004881"/>
    </source>
</evidence>
<comment type="similarity">
    <text evidence="3">Belongs to the glycosyltransferase GT106 family.</text>
</comment>
<comment type="pathway">
    <text evidence="2">Glycan metabolism.</text>
</comment>
<evidence type="ECO:0000256" key="8">
    <source>
        <dbReference type="ARBA" id="ARBA00022989"/>
    </source>
</evidence>
<evidence type="ECO:0000256" key="1">
    <source>
        <dbReference type="ARBA" id="ARBA00004606"/>
    </source>
</evidence>
<evidence type="ECO:0000313" key="16">
    <source>
        <dbReference type="RefSeq" id="XP_015064655.1"/>
    </source>
</evidence>
<organism evidence="15 16">
    <name type="scientific">Solanum pennellii</name>
    <name type="common">Tomato</name>
    <name type="synonym">Lycopersicon pennellii</name>
    <dbReference type="NCBI Taxonomy" id="28526"/>
    <lineage>
        <taxon>Eukaryota</taxon>
        <taxon>Viridiplantae</taxon>
        <taxon>Streptophyta</taxon>
        <taxon>Embryophyta</taxon>
        <taxon>Tracheophyta</taxon>
        <taxon>Spermatophyta</taxon>
        <taxon>Magnoliopsida</taxon>
        <taxon>eudicotyledons</taxon>
        <taxon>Gunneridae</taxon>
        <taxon>Pentapetalae</taxon>
        <taxon>asterids</taxon>
        <taxon>lamiids</taxon>
        <taxon>Solanales</taxon>
        <taxon>Solanaceae</taxon>
        <taxon>Solanoideae</taxon>
        <taxon>Solaneae</taxon>
        <taxon>Solanum</taxon>
        <taxon>Solanum subgen. Lycopersicon</taxon>
    </lineage>
</organism>
<evidence type="ECO:0000256" key="10">
    <source>
        <dbReference type="ARBA" id="ARBA00023180"/>
    </source>
</evidence>
<dbReference type="Pfam" id="PF10250">
    <property type="entry name" value="O-FucT"/>
    <property type="match status" value="1"/>
</dbReference>
<keyword evidence="15" id="KW-1185">Reference proteome</keyword>
<dbReference type="GeneID" id="107008438"/>
<reference evidence="16" key="2">
    <citation type="submission" date="2025-08" db="UniProtKB">
        <authorList>
            <consortium name="RefSeq"/>
        </authorList>
    </citation>
    <scope>IDENTIFICATION</scope>
</reference>
<feature type="transmembrane region" description="Helical" evidence="14">
    <location>
        <begin position="28"/>
        <end position="47"/>
    </location>
</feature>
<keyword evidence="8 14" id="KW-1133">Transmembrane helix</keyword>
<gene>
    <name evidence="16" type="primary">LOC107008438</name>
</gene>
<keyword evidence="9 14" id="KW-0472">Membrane</keyword>
<sequence>MESMVEVRSERVQQSIQGVVIQRTRLKLLFIPVFTSILVWACLVQLWHMRLLSGFTRVTKASVRVDETVHSTTPRNYTSNGFLQVSCNGGLNQMRAAICDMVTVARLLNLTLVVPELDKSSFWADPSNFEDIFDVRHFIDSLRDEVNIIKRLPKKVARSYGYHPVVMPPVSWSSEKYYLQQILPLFSKHQVVNFNRTDTRLANNGIPLELQRLRCQVNFHALKFTQKIEALGQKLVHMLQQRGPFVALHLRYEMDMLAFSGCTEGCTEEEAEELKQLRYAFPWWKEKEIVSDEKRSQGLCPLTPEETTLILQALGIEKNMQIYIASGDIYGSEQRLATLRTAFPKIVKKEMLLDPEELQQFQNHSSQMAALDFVVSTASNIFIPTYDGNMAKLVEGIMVIRKPSYWIAKLW</sequence>
<proteinExistence type="inferred from homology"/>
<keyword evidence="11" id="KW-0294">Fucose metabolism</keyword>